<comment type="similarity">
    <text evidence="1">Belongs to the HpcH/HpaI aldolase family.</text>
</comment>
<keyword evidence="2" id="KW-0479">Metal-binding</keyword>
<evidence type="ECO:0000256" key="2">
    <source>
        <dbReference type="ARBA" id="ARBA00022723"/>
    </source>
</evidence>
<dbReference type="InterPro" id="IPR050251">
    <property type="entry name" value="HpcH-HpaI_aldolase"/>
</dbReference>
<dbReference type="EMBL" id="UINC01027998">
    <property type="protein sequence ID" value="SVB08213.1"/>
    <property type="molecule type" value="Genomic_DNA"/>
</dbReference>
<evidence type="ECO:0000256" key="1">
    <source>
        <dbReference type="ARBA" id="ARBA00005568"/>
    </source>
</evidence>
<organism evidence="5">
    <name type="scientific">marine metagenome</name>
    <dbReference type="NCBI Taxonomy" id="408172"/>
    <lineage>
        <taxon>unclassified sequences</taxon>
        <taxon>metagenomes</taxon>
        <taxon>ecological metagenomes</taxon>
    </lineage>
</organism>
<protein>
    <recommendedName>
        <fullName evidence="4">HpcH/HpaI aldolase/citrate lyase domain-containing protein</fullName>
    </recommendedName>
</protein>
<dbReference type="AlphaFoldDB" id="A0A382B4L7"/>
<evidence type="ECO:0000259" key="4">
    <source>
        <dbReference type="Pfam" id="PF03328"/>
    </source>
</evidence>
<dbReference type="InterPro" id="IPR005000">
    <property type="entry name" value="Aldolase/citrate-lyase_domain"/>
</dbReference>
<accession>A0A382B4L7</accession>
<keyword evidence="3" id="KW-0456">Lyase</keyword>
<feature type="domain" description="HpcH/HpaI aldolase/citrate lyase" evidence="4">
    <location>
        <begin position="3"/>
        <end position="85"/>
    </location>
</feature>
<dbReference type="PANTHER" id="PTHR30502">
    <property type="entry name" value="2-KETO-3-DEOXY-L-RHAMNONATE ALDOLASE"/>
    <property type="match status" value="1"/>
</dbReference>
<dbReference type="InterPro" id="IPR015813">
    <property type="entry name" value="Pyrv/PenolPyrv_kinase-like_dom"/>
</dbReference>
<sequence length="122" mass="13770">VPAINNLENILSVDGIDAIFVGPNDLSVSLGIPNEYENKLYEDALDEIINQCQSKNIPVMIHHQTTDLTSKWIKRGSLFVLYTSDKRTSQNGFLDEFSNIKNTATNIGKYQPEKKDIEEEIV</sequence>
<dbReference type="SUPFAM" id="SSF51621">
    <property type="entry name" value="Phosphoenolpyruvate/pyruvate domain"/>
    <property type="match status" value="1"/>
</dbReference>
<dbReference type="GO" id="GO:0046872">
    <property type="term" value="F:metal ion binding"/>
    <property type="evidence" value="ECO:0007669"/>
    <property type="project" value="UniProtKB-KW"/>
</dbReference>
<dbReference type="Pfam" id="PF03328">
    <property type="entry name" value="HpcH_HpaI"/>
    <property type="match status" value="1"/>
</dbReference>
<dbReference type="PANTHER" id="PTHR30502:SF0">
    <property type="entry name" value="PHOSPHOENOLPYRUVATE CARBOXYLASE FAMILY PROTEIN"/>
    <property type="match status" value="1"/>
</dbReference>
<gene>
    <name evidence="5" type="ORF">METZ01_LOCUS161067</name>
</gene>
<evidence type="ECO:0000313" key="5">
    <source>
        <dbReference type="EMBL" id="SVB08213.1"/>
    </source>
</evidence>
<feature type="non-terminal residue" evidence="5">
    <location>
        <position position="1"/>
    </location>
</feature>
<evidence type="ECO:0000256" key="3">
    <source>
        <dbReference type="ARBA" id="ARBA00023239"/>
    </source>
</evidence>
<dbReference type="GO" id="GO:0005737">
    <property type="term" value="C:cytoplasm"/>
    <property type="evidence" value="ECO:0007669"/>
    <property type="project" value="TreeGrafter"/>
</dbReference>
<dbReference type="GO" id="GO:0016832">
    <property type="term" value="F:aldehyde-lyase activity"/>
    <property type="evidence" value="ECO:0007669"/>
    <property type="project" value="TreeGrafter"/>
</dbReference>
<reference evidence="5" key="1">
    <citation type="submission" date="2018-05" db="EMBL/GenBank/DDBJ databases">
        <authorList>
            <person name="Lanie J.A."/>
            <person name="Ng W.-L."/>
            <person name="Kazmierczak K.M."/>
            <person name="Andrzejewski T.M."/>
            <person name="Davidsen T.M."/>
            <person name="Wayne K.J."/>
            <person name="Tettelin H."/>
            <person name="Glass J.I."/>
            <person name="Rusch D."/>
            <person name="Podicherti R."/>
            <person name="Tsui H.-C.T."/>
            <person name="Winkler M.E."/>
        </authorList>
    </citation>
    <scope>NUCLEOTIDE SEQUENCE</scope>
</reference>
<name>A0A382B4L7_9ZZZZ</name>
<dbReference type="Gene3D" id="3.20.20.60">
    <property type="entry name" value="Phosphoenolpyruvate-binding domains"/>
    <property type="match status" value="1"/>
</dbReference>
<dbReference type="InterPro" id="IPR040442">
    <property type="entry name" value="Pyrv_kinase-like_dom_sf"/>
</dbReference>
<proteinExistence type="inferred from homology"/>